<organism evidence="1 2">
    <name type="scientific">Pseudomonas fluorescens ICMP 11288</name>
    <dbReference type="NCBI Taxonomy" id="1198309"/>
    <lineage>
        <taxon>Bacteria</taxon>
        <taxon>Pseudomonadati</taxon>
        <taxon>Pseudomonadota</taxon>
        <taxon>Gammaproteobacteria</taxon>
        <taxon>Pseudomonadales</taxon>
        <taxon>Pseudomonadaceae</taxon>
        <taxon>Pseudomonas</taxon>
    </lineage>
</organism>
<evidence type="ECO:0000313" key="2">
    <source>
        <dbReference type="Proteomes" id="UP000054197"/>
    </source>
</evidence>
<protein>
    <submittedName>
        <fullName evidence="1">Uncharacterized protein</fullName>
    </submittedName>
</protein>
<evidence type="ECO:0000313" key="1">
    <source>
        <dbReference type="EMBL" id="KTB61594.1"/>
    </source>
</evidence>
<dbReference type="Proteomes" id="UP000054197">
    <property type="component" value="Unassembled WGS sequence"/>
</dbReference>
<accession>A0A0W0HLK0</accession>
<dbReference type="AlphaFoldDB" id="A0A0W0HLK0"/>
<comment type="caution">
    <text evidence="1">The sequence shown here is derived from an EMBL/GenBank/DDBJ whole genome shotgun (WGS) entry which is preliminary data.</text>
</comment>
<gene>
    <name evidence="1" type="ORF">AO063_01885</name>
</gene>
<proteinExistence type="predicted"/>
<reference evidence="1 2" key="1">
    <citation type="submission" date="2015-09" db="EMBL/GenBank/DDBJ databases">
        <title>Genome sequence of ICMP 11288.</title>
        <authorList>
            <person name="Visnovsky S."/>
            <person name="Lu A."/>
            <person name="Panda P."/>
            <person name="Pitman A."/>
        </authorList>
    </citation>
    <scope>NUCLEOTIDE SEQUENCE [LARGE SCALE GENOMIC DNA]</scope>
    <source>
        <strain evidence="1 2">ICMP 11288</strain>
    </source>
</reference>
<dbReference type="RefSeq" id="WP_058421337.1">
    <property type="nucleotide sequence ID" value="NZ_LKEF01000033.1"/>
</dbReference>
<dbReference type="EMBL" id="LKEF01000033">
    <property type="protein sequence ID" value="KTB61594.1"/>
    <property type="molecule type" value="Genomic_DNA"/>
</dbReference>
<name>A0A0W0HLK0_PSEFL</name>
<sequence length="110" mass="12554">MKITGRVEIEAVTDVVCDVCRCSTRVDDCGHQFGTLQAHWGYGTSHDGERYELYLCEECFFRTLAHLEQEMRAQHLLRESDLGLTDNLGVVAKDDYLVTRREAIGSLRET</sequence>